<dbReference type="Pfam" id="PF00488">
    <property type="entry name" value="MutS_V"/>
    <property type="match status" value="1"/>
</dbReference>
<dbReference type="InterPro" id="IPR036187">
    <property type="entry name" value="DNA_mismatch_repair_MutS_sf"/>
</dbReference>
<dbReference type="PANTHER" id="PTHR11361">
    <property type="entry name" value="DNA MISMATCH REPAIR PROTEIN MUTS FAMILY MEMBER"/>
    <property type="match status" value="1"/>
</dbReference>
<dbReference type="InterPro" id="IPR007696">
    <property type="entry name" value="DNA_mismatch_repair_MutS_core"/>
</dbReference>
<dbReference type="SMART" id="SM00534">
    <property type="entry name" value="MUTSac"/>
    <property type="match status" value="1"/>
</dbReference>
<accession>A0A6C0AH50</accession>
<dbReference type="InterPro" id="IPR016151">
    <property type="entry name" value="DNA_mismatch_repair_MutS_N"/>
</dbReference>
<dbReference type="InterPro" id="IPR003615">
    <property type="entry name" value="HNH_nuc"/>
</dbReference>
<dbReference type="GO" id="GO:0032301">
    <property type="term" value="C:MutSalpha complex"/>
    <property type="evidence" value="ECO:0007669"/>
    <property type="project" value="TreeGrafter"/>
</dbReference>
<evidence type="ECO:0000256" key="1">
    <source>
        <dbReference type="ARBA" id="ARBA00006271"/>
    </source>
</evidence>
<evidence type="ECO:0000256" key="2">
    <source>
        <dbReference type="ARBA" id="ARBA00022741"/>
    </source>
</evidence>
<dbReference type="InterPro" id="IPR007695">
    <property type="entry name" value="DNA_mismatch_repair_MutS-lik_N"/>
</dbReference>
<organism evidence="8">
    <name type="scientific">viral metagenome</name>
    <dbReference type="NCBI Taxonomy" id="1070528"/>
    <lineage>
        <taxon>unclassified sequences</taxon>
        <taxon>metagenomes</taxon>
        <taxon>organismal metagenomes</taxon>
    </lineage>
</organism>
<name>A0A6C0AH50_9ZZZZ</name>
<dbReference type="SUPFAM" id="SSF48334">
    <property type="entry name" value="DNA repair protein MutS, domain III"/>
    <property type="match status" value="1"/>
</dbReference>
<feature type="domain" description="DNA mismatch repair protein MutS core" evidence="6">
    <location>
        <begin position="298"/>
        <end position="633"/>
    </location>
</feature>
<dbReference type="Pfam" id="PF01624">
    <property type="entry name" value="MutS_I"/>
    <property type="match status" value="1"/>
</dbReference>
<dbReference type="InterPro" id="IPR036678">
    <property type="entry name" value="MutS_con_dom_sf"/>
</dbReference>
<proteinExistence type="inferred from homology"/>
<dbReference type="InterPro" id="IPR000432">
    <property type="entry name" value="DNA_mismatch_repair_MutS_C"/>
</dbReference>
<keyword evidence="5" id="KW-0238">DNA-binding</keyword>
<dbReference type="Gene3D" id="3.40.1170.10">
    <property type="entry name" value="DNA repair protein MutS, domain I"/>
    <property type="match status" value="1"/>
</dbReference>
<dbReference type="InterPro" id="IPR027417">
    <property type="entry name" value="P-loop_NTPase"/>
</dbReference>
<reference evidence="8" key="1">
    <citation type="journal article" date="2020" name="Nature">
        <title>Giant virus diversity and host interactions through global metagenomics.</title>
        <authorList>
            <person name="Schulz F."/>
            <person name="Roux S."/>
            <person name="Paez-Espino D."/>
            <person name="Jungbluth S."/>
            <person name="Walsh D.A."/>
            <person name="Denef V.J."/>
            <person name="McMahon K.D."/>
            <person name="Konstantinidis K.T."/>
            <person name="Eloe-Fadrosh E.A."/>
            <person name="Kyrpides N.C."/>
            <person name="Woyke T."/>
        </authorList>
    </citation>
    <scope>NUCLEOTIDE SEQUENCE</scope>
    <source>
        <strain evidence="8">GVMAG-S-1035118-87</strain>
    </source>
</reference>
<dbReference type="GO" id="GO:0030983">
    <property type="term" value="F:mismatched DNA binding"/>
    <property type="evidence" value="ECO:0007669"/>
    <property type="project" value="InterPro"/>
</dbReference>
<evidence type="ECO:0008006" key="9">
    <source>
        <dbReference type="Google" id="ProtNLM"/>
    </source>
</evidence>
<sequence length="914" mass="105165">MALTQEYFHLLNQYQQEYGTNTILLMQVGSFFEVYAKDLSANIQSFSKLCDLNVVEKDKTKIWMAGFKDIQLERYLKKIQEGGFTAVVYTQDDTKNRTLAGIFSPGTYFSDSPRLSNSITCIWVEVIEQKVVNKGNYTVIGIANIDIYTGKTGVFQYKEERNTTYDQLERFLSITRPSEVLLISNQDMDPIIRYAGIECTLLHKIHTEDPTYKKRLVNCEKQTYQKEILSRFYTHIEPFYDYTLATQAFCYLLDFVYQHNPYLVHKLAEPEWKTEGLVLANHSLKQLNLLDDGSVKSGKHSCVTNLLNECVTPMGKRRFTELLLHPICDEHVLQKEYDMTEYMLDHPHEWSELSHIKDLTKWERQVYLNKTTPLSFVQLYDQLHAVKRLYASCEDHVRTYLKVKDVDVCCDTLQAFICIHLNVEVAREDSFDVNIMRRGIDEALDQQYDRWLETEEKIKSIQVYLNGLIEWKEKKNTDYLKWHETEKHQLGLISTKRRCKLLLDAMPTTTVTLRACGKPFAYTVDKSQVSFEAQSATNSFVVEPQLQALCTSWTTLKHSMKDLVACAFGRFVKQFETLQPQLETVIQCVTLMDVIHTKASIAKKYKYCKPVLVDSEKSFVDAKQLRHALIEQFQTSELYVANDVALGRESWLLYGTNAVGKTSLIRALGIAVIMAQAGLYVPCTTFSYKPYRTLFTRILGNDNLFKGLSTFAVEMSELRTILNMSNANSLILGDELCSGTETQSAISIFVAGIQHLHQRKSSFLFATHLHEITEYEEITSLNTVKMKHMAVVYNPETGLVYDRKLKDGSGDTMYGLEVCKSLQLPADFMEAAYNIRSKYHSTSLLNLKTSRYNVHKLVGRCEKCGGTGQEVHHIHFQKEAVEGFIQTQASVFHKNHLANLMTVCERCHDEIHLR</sequence>
<evidence type="ECO:0000256" key="5">
    <source>
        <dbReference type="ARBA" id="ARBA00023125"/>
    </source>
</evidence>
<dbReference type="GO" id="GO:0006298">
    <property type="term" value="P:mismatch repair"/>
    <property type="evidence" value="ECO:0007669"/>
    <property type="project" value="InterPro"/>
</dbReference>
<evidence type="ECO:0000259" key="6">
    <source>
        <dbReference type="SMART" id="SM00533"/>
    </source>
</evidence>
<dbReference type="GO" id="GO:0140664">
    <property type="term" value="F:ATP-dependent DNA damage sensor activity"/>
    <property type="evidence" value="ECO:0007669"/>
    <property type="project" value="InterPro"/>
</dbReference>
<dbReference type="PANTHER" id="PTHR11361:SF148">
    <property type="entry name" value="DNA MISMATCH REPAIR PROTEIN MSH6"/>
    <property type="match status" value="1"/>
</dbReference>
<dbReference type="Gene3D" id="1.10.1420.10">
    <property type="match status" value="1"/>
</dbReference>
<keyword evidence="2" id="KW-0547">Nucleotide-binding</keyword>
<dbReference type="InterPro" id="IPR017261">
    <property type="entry name" value="DNA_mismatch_repair_MutS/MSH"/>
</dbReference>
<dbReference type="GO" id="GO:0005524">
    <property type="term" value="F:ATP binding"/>
    <property type="evidence" value="ECO:0007669"/>
    <property type="project" value="UniProtKB-KW"/>
</dbReference>
<keyword evidence="3" id="KW-0227">DNA damage</keyword>
<dbReference type="SUPFAM" id="SSF52540">
    <property type="entry name" value="P-loop containing nucleoside triphosphate hydrolases"/>
    <property type="match status" value="1"/>
</dbReference>
<dbReference type="SUPFAM" id="SSF53150">
    <property type="entry name" value="DNA repair protein MutS, domain II"/>
    <property type="match status" value="1"/>
</dbReference>
<keyword evidence="4" id="KW-0067">ATP-binding</keyword>
<comment type="similarity">
    <text evidence="1">Belongs to the DNA mismatch repair MutS family.</text>
</comment>
<dbReference type="EMBL" id="MN740626">
    <property type="protein sequence ID" value="QHS79098.1"/>
    <property type="molecule type" value="Genomic_DNA"/>
</dbReference>
<dbReference type="SMART" id="SM00533">
    <property type="entry name" value="MUTSd"/>
    <property type="match status" value="1"/>
</dbReference>
<dbReference type="PIRSF" id="PIRSF037677">
    <property type="entry name" value="DNA_mis_repair_Msh6"/>
    <property type="match status" value="1"/>
</dbReference>
<protein>
    <recommendedName>
        <fullName evidence="9">DNA mismatch repair proteins mutS family domain-containing protein</fullName>
    </recommendedName>
</protein>
<dbReference type="CDD" id="cd00085">
    <property type="entry name" value="HNHc"/>
    <property type="match status" value="1"/>
</dbReference>
<dbReference type="Pfam" id="PF05192">
    <property type="entry name" value="MutS_III"/>
    <property type="match status" value="1"/>
</dbReference>
<evidence type="ECO:0000256" key="4">
    <source>
        <dbReference type="ARBA" id="ARBA00022840"/>
    </source>
</evidence>
<dbReference type="AlphaFoldDB" id="A0A6C0AH50"/>
<dbReference type="Gene3D" id="3.40.50.300">
    <property type="entry name" value="P-loop containing nucleotide triphosphate hydrolases"/>
    <property type="match status" value="1"/>
</dbReference>
<dbReference type="SUPFAM" id="SSF55271">
    <property type="entry name" value="DNA repair protein MutS, domain I"/>
    <property type="match status" value="1"/>
</dbReference>
<dbReference type="InterPro" id="IPR045076">
    <property type="entry name" value="MutS"/>
</dbReference>
<evidence type="ECO:0000313" key="8">
    <source>
        <dbReference type="EMBL" id="QHS79098.1"/>
    </source>
</evidence>
<evidence type="ECO:0000256" key="3">
    <source>
        <dbReference type="ARBA" id="ARBA00022763"/>
    </source>
</evidence>
<evidence type="ECO:0000259" key="7">
    <source>
        <dbReference type="SMART" id="SM00534"/>
    </source>
</evidence>
<feature type="domain" description="DNA mismatch repair proteins mutS family" evidence="7">
    <location>
        <begin position="648"/>
        <end position="837"/>
    </location>
</feature>